<protein>
    <recommendedName>
        <fullName evidence="5">5-formyltetrahydrofolate cyclo-ligase</fullName>
        <ecNumber evidence="5">6.3.3.2</ecNumber>
    </recommendedName>
</protein>
<evidence type="ECO:0000256" key="2">
    <source>
        <dbReference type="ARBA" id="ARBA00022741"/>
    </source>
</evidence>
<dbReference type="PIRSF" id="PIRSF006806">
    <property type="entry name" value="FTHF_cligase"/>
    <property type="match status" value="1"/>
</dbReference>
<dbReference type="KEGG" id="mee:DA075_31805"/>
<feature type="binding site" evidence="4">
    <location>
        <begin position="136"/>
        <end position="144"/>
    </location>
    <ligand>
        <name>ATP</name>
        <dbReference type="ChEBI" id="CHEBI:30616"/>
    </ligand>
</feature>
<proteinExistence type="inferred from homology"/>
<evidence type="ECO:0000256" key="4">
    <source>
        <dbReference type="PIRSR" id="PIRSR006806-1"/>
    </source>
</evidence>
<comment type="cofactor">
    <cofactor evidence="5">
        <name>Mg(2+)</name>
        <dbReference type="ChEBI" id="CHEBI:18420"/>
    </cofactor>
</comment>
<dbReference type="Pfam" id="PF01812">
    <property type="entry name" value="5-FTHF_cyc-lig"/>
    <property type="match status" value="1"/>
</dbReference>
<keyword evidence="6" id="KW-0436">Ligase</keyword>
<sequence length="196" mass="20537">MTTDVSPASPDKAALRKAALARRDGLAVEVREDASRRIAETVLGLPEISDAALVAAYWPIRSEVDVRPLIGALRARGQAVALPQVTPDGLVFRLAAENQALAAGGFGLSEPGPDSPAVAPRVLLVPLAAFDRRGHRIGYGKGYYDRALARLDATGRTLALGIAFSAQETPLVPDGPHDRPLDGIVTEAGLIHPTGD</sequence>
<dbReference type="PANTHER" id="PTHR23407:SF1">
    <property type="entry name" value="5-FORMYLTETRAHYDROFOLATE CYCLO-LIGASE"/>
    <property type="match status" value="1"/>
</dbReference>
<comment type="similarity">
    <text evidence="1 5">Belongs to the 5-formyltetrahydrofolate cyclo-ligase family.</text>
</comment>
<dbReference type="GO" id="GO:0046872">
    <property type="term" value="F:metal ion binding"/>
    <property type="evidence" value="ECO:0007669"/>
    <property type="project" value="UniProtKB-KW"/>
</dbReference>
<keyword evidence="2 4" id="KW-0547">Nucleotide-binding</keyword>
<dbReference type="SUPFAM" id="SSF100950">
    <property type="entry name" value="NagB/RpiA/CoA transferase-like"/>
    <property type="match status" value="1"/>
</dbReference>
<evidence type="ECO:0000313" key="6">
    <source>
        <dbReference type="EMBL" id="AWB25472.1"/>
    </source>
</evidence>
<dbReference type="PANTHER" id="PTHR23407">
    <property type="entry name" value="ATPASE INHIBITOR/5-FORMYLTETRAHYDROFOLATE CYCLO-LIGASE"/>
    <property type="match status" value="1"/>
</dbReference>
<name>A0A2R4WVA6_9HYPH</name>
<keyword evidence="5" id="KW-0479">Metal-binding</keyword>
<accession>A0A2R4WVA6</accession>
<dbReference type="Gene3D" id="3.40.50.10420">
    <property type="entry name" value="NagB/RpiA/CoA transferase-like"/>
    <property type="match status" value="1"/>
</dbReference>
<dbReference type="InterPro" id="IPR002698">
    <property type="entry name" value="FTHF_cligase"/>
</dbReference>
<dbReference type="GO" id="GO:0005524">
    <property type="term" value="F:ATP binding"/>
    <property type="evidence" value="ECO:0007669"/>
    <property type="project" value="UniProtKB-KW"/>
</dbReference>
<evidence type="ECO:0000256" key="5">
    <source>
        <dbReference type="RuleBase" id="RU361279"/>
    </source>
</evidence>
<dbReference type="EMBL" id="CP028844">
    <property type="protein sequence ID" value="AWB25472.1"/>
    <property type="molecule type" value="Genomic_DNA"/>
</dbReference>
<dbReference type="InterPro" id="IPR037171">
    <property type="entry name" value="NagB/RpiA_transferase-like"/>
</dbReference>
<feature type="binding site" evidence="4">
    <location>
        <begin position="12"/>
        <end position="16"/>
    </location>
    <ligand>
        <name>ATP</name>
        <dbReference type="ChEBI" id="CHEBI:30616"/>
    </ligand>
</feature>
<dbReference type="GO" id="GO:0009396">
    <property type="term" value="P:folic acid-containing compound biosynthetic process"/>
    <property type="evidence" value="ECO:0007669"/>
    <property type="project" value="TreeGrafter"/>
</dbReference>
<dbReference type="NCBIfam" id="TIGR02727">
    <property type="entry name" value="MTHFS_bact"/>
    <property type="match status" value="1"/>
</dbReference>
<dbReference type="EC" id="6.3.3.2" evidence="5"/>
<evidence type="ECO:0000256" key="1">
    <source>
        <dbReference type="ARBA" id="ARBA00010638"/>
    </source>
</evidence>
<gene>
    <name evidence="6" type="ORF">DA075_31805</name>
</gene>
<evidence type="ECO:0000313" key="7">
    <source>
        <dbReference type="Proteomes" id="UP000244755"/>
    </source>
</evidence>
<dbReference type="GO" id="GO:0035999">
    <property type="term" value="P:tetrahydrofolate interconversion"/>
    <property type="evidence" value="ECO:0007669"/>
    <property type="project" value="TreeGrafter"/>
</dbReference>
<dbReference type="Proteomes" id="UP000244755">
    <property type="component" value="Chromosome 2"/>
</dbReference>
<feature type="binding site" evidence="4">
    <location>
        <position position="63"/>
    </location>
    <ligand>
        <name>substrate</name>
    </ligand>
</feature>
<dbReference type="InterPro" id="IPR024185">
    <property type="entry name" value="FTHF_cligase-like_sf"/>
</dbReference>
<keyword evidence="3 4" id="KW-0067">ATP-binding</keyword>
<keyword evidence="5" id="KW-0460">Magnesium</keyword>
<organism evidence="6 7">
    <name type="scientific">Methylobacterium currus</name>
    <dbReference type="NCBI Taxonomy" id="2051553"/>
    <lineage>
        <taxon>Bacteria</taxon>
        <taxon>Pseudomonadati</taxon>
        <taxon>Pseudomonadota</taxon>
        <taxon>Alphaproteobacteria</taxon>
        <taxon>Hyphomicrobiales</taxon>
        <taxon>Methylobacteriaceae</taxon>
        <taxon>Methylobacterium</taxon>
    </lineage>
</organism>
<reference evidence="6 7" key="1">
    <citation type="submission" date="2018-04" db="EMBL/GenBank/DDBJ databases">
        <title>Methylobacterium sp. PR1016A genome.</title>
        <authorList>
            <person name="Park W."/>
        </authorList>
    </citation>
    <scope>NUCLEOTIDE SEQUENCE [LARGE SCALE GENOMIC DNA]</scope>
    <source>
        <strain evidence="6 7">PR1016A</strain>
    </source>
</reference>
<dbReference type="OrthoDB" id="9801938at2"/>
<dbReference type="RefSeq" id="WP_099957132.1">
    <property type="nucleotide sequence ID" value="NZ_CP028844.1"/>
</dbReference>
<dbReference type="AlphaFoldDB" id="A0A2R4WVA6"/>
<dbReference type="GO" id="GO:0030272">
    <property type="term" value="F:5-formyltetrahydrofolate cyclo-ligase activity"/>
    <property type="evidence" value="ECO:0007669"/>
    <property type="project" value="UniProtKB-EC"/>
</dbReference>
<comment type="catalytic activity">
    <reaction evidence="5">
        <text>(6S)-5-formyl-5,6,7,8-tetrahydrofolate + ATP = (6R)-5,10-methenyltetrahydrofolate + ADP + phosphate</text>
        <dbReference type="Rhea" id="RHEA:10488"/>
        <dbReference type="ChEBI" id="CHEBI:30616"/>
        <dbReference type="ChEBI" id="CHEBI:43474"/>
        <dbReference type="ChEBI" id="CHEBI:57455"/>
        <dbReference type="ChEBI" id="CHEBI:57457"/>
        <dbReference type="ChEBI" id="CHEBI:456216"/>
        <dbReference type="EC" id="6.3.3.2"/>
    </reaction>
</comment>
<keyword evidence="7" id="KW-1185">Reference proteome</keyword>
<evidence type="ECO:0000256" key="3">
    <source>
        <dbReference type="ARBA" id="ARBA00022840"/>
    </source>
</evidence>